<organism evidence="3">
    <name type="scientific">Absidia glauca</name>
    <name type="common">Pin mould</name>
    <dbReference type="NCBI Taxonomy" id="4829"/>
    <lineage>
        <taxon>Eukaryota</taxon>
        <taxon>Fungi</taxon>
        <taxon>Fungi incertae sedis</taxon>
        <taxon>Mucoromycota</taxon>
        <taxon>Mucoromycotina</taxon>
        <taxon>Mucoromycetes</taxon>
        <taxon>Mucorales</taxon>
        <taxon>Cunninghamellaceae</taxon>
        <taxon>Absidia</taxon>
    </lineage>
</organism>
<keyword evidence="4" id="KW-1185">Reference proteome</keyword>
<dbReference type="SMART" id="SM01000">
    <property type="entry name" value="Aha1_N"/>
    <property type="match status" value="1"/>
</dbReference>
<dbReference type="GO" id="GO:0005829">
    <property type="term" value="C:cytosol"/>
    <property type="evidence" value="ECO:0007669"/>
    <property type="project" value="TreeGrafter"/>
</dbReference>
<dbReference type="InterPro" id="IPR015310">
    <property type="entry name" value="AHSA1-like_N"/>
</dbReference>
<dbReference type="EMBL" id="LT553503">
    <property type="protein sequence ID" value="SAM01164.1"/>
    <property type="molecule type" value="Genomic_DNA"/>
</dbReference>
<protein>
    <recommendedName>
        <fullName evidence="2">Activator of Hsp90 ATPase AHSA1-like N-terminal domain-containing protein</fullName>
    </recommendedName>
</protein>
<dbReference type="Pfam" id="PF09229">
    <property type="entry name" value="Aha1_N"/>
    <property type="match status" value="1"/>
</dbReference>
<evidence type="ECO:0000313" key="4">
    <source>
        <dbReference type="Proteomes" id="UP000078561"/>
    </source>
</evidence>
<gene>
    <name evidence="3" type="primary">ABSGL_06901.1 scaffold 8678</name>
</gene>
<dbReference type="STRING" id="4829.A0A168NTF7"/>
<name>A0A168NTF7_ABSGL</name>
<dbReference type="OMA" id="NGWHWEE"/>
<dbReference type="OrthoDB" id="567237at2759"/>
<proteinExistence type="inferred from homology"/>
<evidence type="ECO:0000313" key="3">
    <source>
        <dbReference type="EMBL" id="SAM01164.1"/>
    </source>
</evidence>
<dbReference type="AlphaFoldDB" id="A0A168NTF7"/>
<sequence length="180" mass="20333">MSNWKNVNNWVSKNCIVWAQTYFTDKVVGLETEKDGHKVKISNLSSCTGDVEVCQRKGKIITIYDVALEYSWEGVAADGTKVSGTITVPECCHDTDLDEYVFNVSVKEEDTLKRTVRDVVKKQLTPLMRKQFSLFSKDLIQRPPTYLFLLEPLDHGSDVYIEVDKLGTAAPLRQATPAKE</sequence>
<dbReference type="PANTHER" id="PTHR13009:SF22">
    <property type="entry name" value="LD43819P"/>
    <property type="match status" value="1"/>
</dbReference>
<dbReference type="PANTHER" id="PTHR13009">
    <property type="entry name" value="HEAT SHOCK PROTEIN 90 HSP90 CO-CHAPERONE AHA-1"/>
    <property type="match status" value="1"/>
</dbReference>
<dbReference type="GO" id="GO:0006457">
    <property type="term" value="P:protein folding"/>
    <property type="evidence" value="ECO:0007669"/>
    <property type="project" value="TreeGrafter"/>
</dbReference>
<comment type="similarity">
    <text evidence="1">Belongs to the AHA1 family.</text>
</comment>
<feature type="domain" description="Activator of Hsp90 ATPase AHSA1-like N-terminal" evidence="2">
    <location>
        <begin position="12"/>
        <end position="141"/>
    </location>
</feature>
<dbReference type="GO" id="GO:0051087">
    <property type="term" value="F:protein-folding chaperone binding"/>
    <property type="evidence" value="ECO:0007669"/>
    <property type="project" value="InterPro"/>
</dbReference>
<dbReference type="SUPFAM" id="SSF103111">
    <property type="entry name" value="Activator of Hsp90 ATPase, Aha1"/>
    <property type="match status" value="1"/>
</dbReference>
<dbReference type="InParanoid" id="A0A168NTF7"/>
<dbReference type="Proteomes" id="UP000078561">
    <property type="component" value="Unassembled WGS sequence"/>
</dbReference>
<dbReference type="InterPro" id="IPR036338">
    <property type="entry name" value="Aha1"/>
</dbReference>
<accession>A0A168NTF7</accession>
<reference evidence="3" key="1">
    <citation type="submission" date="2016-04" db="EMBL/GenBank/DDBJ databases">
        <authorList>
            <person name="Evans L.H."/>
            <person name="Alamgir A."/>
            <person name="Owens N."/>
            <person name="Weber N.D."/>
            <person name="Virtaneva K."/>
            <person name="Barbian K."/>
            <person name="Babar A."/>
            <person name="Rosenke K."/>
        </authorList>
    </citation>
    <scope>NUCLEOTIDE SEQUENCE [LARGE SCALE GENOMIC DNA]</scope>
    <source>
        <strain evidence="3">CBS 101.48</strain>
    </source>
</reference>
<evidence type="ECO:0000259" key="2">
    <source>
        <dbReference type="SMART" id="SM01000"/>
    </source>
</evidence>
<dbReference type="Gene3D" id="3.15.10.20">
    <property type="entry name" value="Activator of Hsp90 ATPase Aha1, N-terminal domain"/>
    <property type="match status" value="1"/>
</dbReference>
<dbReference type="GO" id="GO:0001671">
    <property type="term" value="F:ATPase activator activity"/>
    <property type="evidence" value="ECO:0007669"/>
    <property type="project" value="InterPro"/>
</dbReference>
<evidence type="ECO:0000256" key="1">
    <source>
        <dbReference type="ARBA" id="ARBA00006817"/>
    </source>
</evidence>